<comment type="catalytic activity">
    <reaction evidence="10 11">
        <text>RNA(n) + a ribonucleoside 5'-triphosphate = RNA(n+1) + diphosphate</text>
        <dbReference type="Rhea" id="RHEA:21248"/>
        <dbReference type="Rhea" id="RHEA-COMP:14527"/>
        <dbReference type="Rhea" id="RHEA-COMP:17342"/>
        <dbReference type="ChEBI" id="CHEBI:33019"/>
        <dbReference type="ChEBI" id="CHEBI:61557"/>
        <dbReference type="ChEBI" id="CHEBI:140395"/>
        <dbReference type="EC" id="2.7.7.6"/>
    </reaction>
</comment>
<keyword evidence="4 11" id="KW-0240">DNA-directed RNA polymerase</keyword>
<evidence type="ECO:0000256" key="7">
    <source>
        <dbReference type="ARBA" id="ARBA00023163"/>
    </source>
</evidence>
<dbReference type="HAMAP" id="MF_00366">
    <property type="entry name" value="RNApol_bact_RpoZ"/>
    <property type="match status" value="1"/>
</dbReference>
<evidence type="ECO:0000256" key="6">
    <source>
        <dbReference type="ARBA" id="ARBA00022695"/>
    </source>
</evidence>
<dbReference type="EMBL" id="BOPV01000001">
    <property type="protein sequence ID" value="GIL38653.1"/>
    <property type="molecule type" value="Genomic_DNA"/>
</dbReference>
<dbReference type="GO" id="GO:0006351">
    <property type="term" value="P:DNA-templated transcription"/>
    <property type="evidence" value="ECO:0007669"/>
    <property type="project" value="UniProtKB-UniRule"/>
</dbReference>
<dbReference type="Proteomes" id="UP000681075">
    <property type="component" value="Unassembled WGS sequence"/>
</dbReference>
<evidence type="ECO:0000256" key="3">
    <source>
        <dbReference type="ARBA" id="ARBA00013725"/>
    </source>
</evidence>
<reference evidence="13" key="1">
    <citation type="submission" date="2021-02" db="EMBL/GenBank/DDBJ databases">
        <title>Genome sequence of Rhodospirillales sp. strain TMPK1 isolated from soil.</title>
        <authorList>
            <person name="Nakai R."/>
            <person name="Kusada H."/>
            <person name="Tamaki H."/>
        </authorList>
    </citation>
    <scope>NUCLEOTIDE SEQUENCE</scope>
    <source>
        <strain evidence="13">TMPK1</strain>
    </source>
</reference>
<dbReference type="AlphaFoldDB" id="A0A8S8X6T7"/>
<dbReference type="InterPro" id="IPR036161">
    <property type="entry name" value="RPB6/omega-like_sf"/>
</dbReference>
<protein>
    <recommendedName>
        <fullName evidence="3 11">DNA-directed RNA polymerase subunit omega</fullName>
        <shortName evidence="11">RNAP omega subunit</shortName>
        <ecNumber evidence="2 11">2.7.7.6</ecNumber>
    </recommendedName>
    <alternativeName>
        <fullName evidence="9 11">RNA polymerase omega subunit</fullName>
    </alternativeName>
    <alternativeName>
        <fullName evidence="8 11">Transcriptase subunit omega</fullName>
    </alternativeName>
</protein>
<evidence type="ECO:0000256" key="4">
    <source>
        <dbReference type="ARBA" id="ARBA00022478"/>
    </source>
</evidence>
<dbReference type="GO" id="GO:0003677">
    <property type="term" value="F:DNA binding"/>
    <property type="evidence" value="ECO:0007669"/>
    <property type="project" value="UniProtKB-UniRule"/>
</dbReference>
<evidence type="ECO:0000256" key="5">
    <source>
        <dbReference type="ARBA" id="ARBA00022679"/>
    </source>
</evidence>
<evidence type="ECO:0000256" key="11">
    <source>
        <dbReference type="HAMAP-Rule" id="MF_00366"/>
    </source>
</evidence>
<sequence>MARVTAEDCVRKVPNRFELVMMASQRARELGGGAQLSVERDNDKNPVVALREIADETVTLDDLRETLVKGHQRVVLADEQEDEIIELMDGEQGWVRPHESLTGEGMQIEGTGEDLEVAGADDDDDLDEDEIDLTDLGEDTPTDVDFDDQK</sequence>
<comment type="function">
    <text evidence="11">Promotes RNA polymerase assembly. Latches the N- and C-terminal regions of the beta' subunit thereby facilitating its interaction with the beta and alpha subunits.</text>
</comment>
<evidence type="ECO:0000313" key="14">
    <source>
        <dbReference type="Proteomes" id="UP000681075"/>
    </source>
</evidence>
<comment type="caution">
    <text evidence="13">The sequence shown here is derived from an EMBL/GenBank/DDBJ whole genome shotgun (WGS) entry which is preliminary data.</text>
</comment>
<dbReference type="PANTHER" id="PTHR34476:SF1">
    <property type="entry name" value="DNA-DIRECTED RNA POLYMERASE SUBUNIT OMEGA"/>
    <property type="match status" value="1"/>
</dbReference>
<evidence type="ECO:0000256" key="12">
    <source>
        <dbReference type="SAM" id="MobiDB-lite"/>
    </source>
</evidence>
<keyword evidence="5 11" id="KW-0808">Transferase</keyword>
<dbReference type="InterPro" id="IPR006110">
    <property type="entry name" value="Pol_omega/Rpo6/RPB6"/>
</dbReference>
<dbReference type="InterPro" id="IPR003716">
    <property type="entry name" value="DNA-dir_RNA_pol_omega"/>
</dbReference>
<evidence type="ECO:0000256" key="1">
    <source>
        <dbReference type="ARBA" id="ARBA00006711"/>
    </source>
</evidence>
<dbReference type="SMART" id="SM01409">
    <property type="entry name" value="RNA_pol_Rpb6"/>
    <property type="match status" value="1"/>
</dbReference>
<keyword evidence="14" id="KW-1185">Reference proteome</keyword>
<proteinExistence type="inferred from homology"/>
<evidence type="ECO:0000256" key="9">
    <source>
        <dbReference type="ARBA" id="ARBA00030998"/>
    </source>
</evidence>
<comment type="subunit">
    <text evidence="11">The RNAP catalytic core consists of 2 alpha, 1 beta, 1 beta' and 1 omega subunit. When a sigma factor is associated with the core the holoenzyme is formed, which can initiate transcription.</text>
</comment>
<dbReference type="Pfam" id="PF01192">
    <property type="entry name" value="RNA_pol_Rpb6"/>
    <property type="match status" value="1"/>
</dbReference>
<dbReference type="GO" id="GO:0003899">
    <property type="term" value="F:DNA-directed RNA polymerase activity"/>
    <property type="evidence" value="ECO:0007669"/>
    <property type="project" value="UniProtKB-UniRule"/>
</dbReference>
<feature type="region of interest" description="Disordered" evidence="12">
    <location>
        <begin position="117"/>
        <end position="150"/>
    </location>
</feature>
<accession>A0A8S8X6T7</accession>
<dbReference type="GO" id="GO:0000428">
    <property type="term" value="C:DNA-directed RNA polymerase complex"/>
    <property type="evidence" value="ECO:0007669"/>
    <property type="project" value="UniProtKB-KW"/>
</dbReference>
<keyword evidence="7 11" id="KW-0804">Transcription</keyword>
<keyword evidence="6 11" id="KW-0548">Nucleotidyltransferase</keyword>
<dbReference type="Gene3D" id="3.90.940.10">
    <property type="match status" value="1"/>
</dbReference>
<gene>
    <name evidence="11" type="primary">rpoZ</name>
    <name evidence="13" type="ORF">TMPK1_08900</name>
</gene>
<dbReference type="NCBIfam" id="TIGR00690">
    <property type="entry name" value="rpoZ"/>
    <property type="match status" value="1"/>
</dbReference>
<name>A0A8S8X6T7_9PROT</name>
<dbReference type="SUPFAM" id="SSF63562">
    <property type="entry name" value="RPB6/omega subunit-like"/>
    <property type="match status" value="1"/>
</dbReference>
<evidence type="ECO:0000256" key="2">
    <source>
        <dbReference type="ARBA" id="ARBA00012418"/>
    </source>
</evidence>
<organism evidence="13 14">
    <name type="scientific">Roseiterribacter gracilis</name>
    <dbReference type="NCBI Taxonomy" id="2812848"/>
    <lineage>
        <taxon>Bacteria</taxon>
        <taxon>Pseudomonadati</taxon>
        <taxon>Pseudomonadota</taxon>
        <taxon>Alphaproteobacteria</taxon>
        <taxon>Rhodospirillales</taxon>
        <taxon>Roseiterribacteraceae</taxon>
        <taxon>Roseiterribacter</taxon>
    </lineage>
</organism>
<comment type="similarity">
    <text evidence="1 11">Belongs to the RNA polymerase subunit omega family.</text>
</comment>
<dbReference type="PANTHER" id="PTHR34476">
    <property type="entry name" value="DNA-DIRECTED RNA POLYMERASE SUBUNIT OMEGA"/>
    <property type="match status" value="1"/>
</dbReference>
<evidence type="ECO:0000256" key="8">
    <source>
        <dbReference type="ARBA" id="ARBA00029924"/>
    </source>
</evidence>
<dbReference type="EC" id="2.7.7.6" evidence="2 11"/>
<evidence type="ECO:0000256" key="10">
    <source>
        <dbReference type="ARBA" id="ARBA00048552"/>
    </source>
</evidence>
<evidence type="ECO:0000313" key="13">
    <source>
        <dbReference type="EMBL" id="GIL38653.1"/>
    </source>
</evidence>
<dbReference type="RefSeq" id="WP_420241703.1">
    <property type="nucleotide sequence ID" value="NZ_BOPV01000001.1"/>
</dbReference>